<dbReference type="SUPFAM" id="SSF51735">
    <property type="entry name" value="NAD(P)-binding Rossmann-fold domains"/>
    <property type="match status" value="1"/>
</dbReference>
<evidence type="ECO:0000313" key="4">
    <source>
        <dbReference type="Proteomes" id="UP001596957"/>
    </source>
</evidence>
<gene>
    <name evidence="3" type="ORF">ACFQZP_40500</name>
</gene>
<dbReference type="Proteomes" id="UP001596957">
    <property type="component" value="Unassembled WGS sequence"/>
</dbReference>
<evidence type="ECO:0000259" key="2">
    <source>
        <dbReference type="Pfam" id="PF03807"/>
    </source>
</evidence>
<organism evidence="3 4">
    <name type="scientific">Streptomyces lutosisoli</name>
    <dbReference type="NCBI Taxonomy" id="2665721"/>
    <lineage>
        <taxon>Bacteria</taxon>
        <taxon>Bacillati</taxon>
        <taxon>Actinomycetota</taxon>
        <taxon>Actinomycetes</taxon>
        <taxon>Kitasatosporales</taxon>
        <taxon>Streptomycetaceae</taxon>
        <taxon>Streptomyces</taxon>
    </lineage>
</organism>
<sequence length="61" mass="6309">MRYAVLGTGEVGRTLGGKLVELGHEVSLGSRTKDNPAAVEWADSAGPGRGPRYVRGSGGVR</sequence>
<evidence type="ECO:0000313" key="3">
    <source>
        <dbReference type="EMBL" id="MFD0287803.1"/>
    </source>
</evidence>
<name>A0ABW2VTN4_9ACTN</name>
<dbReference type="Gene3D" id="3.40.50.720">
    <property type="entry name" value="NAD(P)-binding Rossmann-like Domain"/>
    <property type="match status" value="1"/>
</dbReference>
<feature type="region of interest" description="Disordered" evidence="1">
    <location>
        <begin position="40"/>
        <end position="61"/>
    </location>
</feature>
<proteinExistence type="predicted"/>
<dbReference type="EMBL" id="JBHTEC010000004">
    <property type="protein sequence ID" value="MFD0287803.1"/>
    <property type="molecule type" value="Genomic_DNA"/>
</dbReference>
<dbReference type="InterPro" id="IPR036291">
    <property type="entry name" value="NAD(P)-bd_dom_sf"/>
</dbReference>
<reference evidence="4" key="1">
    <citation type="journal article" date="2019" name="Int. J. Syst. Evol. Microbiol.">
        <title>The Global Catalogue of Microorganisms (GCM) 10K type strain sequencing project: providing services to taxonomists for standard genome sequencing and annotation.</title>
        <authorList>
            <consortium name="The Broad Institute Genomics Platform"/>
            <consortium name="The Broad Institute Genome Sequencing Center for Infectious Disease"/>
            <person name="Wu L."/>
            <person name="Ma J."/>
        </authorList>
    </citation>
    <scope>NUCLEOTIDE SEQUENCE [LARGE SCALE GENOMIC DNA]</scope>
    <source>
        <strain evidence="4">CGMCC 4.7198</strain>
    </source>
</reference>
<protein>
    <submittedName>
        <fullName evidence="3">NAD(P)-binding domain-containing protein</fullName>
    </submittedName>
</protein>
<dbReference type="RefSeq" id="WP_381301723.1">
    <property type="nucleotide sequence ID" value="NZ_JBHTEC010000004.1"/>
</dbReference>
<evidence type="ECO:0000256" key="1">
    <source>
        <dbReference type="SAM" id="MobiDB-lite"/>
    </source>
</evidence>
<comment type="caution">
    <text evidence="3">The sequence shown here is derived from an EMBL/GenBank/DDBJ whole genome shotgun (WGS) entry which is preliminary data.</text>
</comment>
<accession>A0ABW2VTN4</accession>
<keyword evidence="4" id="KW-1185">Reference proteome</keyword>
<dbReference type="Pfam" id="PF03807">
    <property type="entry name" value="F420_oxidored"/>
    <property type="match status" value="1"/>
</dbReference>
<dbReference type="InterPro" id="IPR028939">
    <property type="entry name" value="P5C_Rdtase_cat_N"/>
</dbReference>
<feature type="domain" description="Pyrroline-5-carboxylate reductase catalytic N-terminal" evidence="2">
    <location>
        <begin position="3"/>
        <end position="37"/>
    </location>
</feature>